<feature type="region of interest" description="Disordered" evidence="3">
    <location>
        <begin position="641"/>
        <end position="713"/>
    </location>
</feature>
<dbReference type="GO" id="GO:0035556">
    <property type="term" value="P:intracellular signal transduction"/>
    <property type="evidence" value="ECO:0007669"/>
    <property type="project" value="TreeGrafter"/>
</dbReference>
<feature type="compositionally biased region" description="Low complexity" evidence="3">
    <location>
        <begin position="858"/>
        <end position="874"/>
    </location>
</feature>
<evidence type="ECO:0000256" key="1">
    <source>
        <dbReference type="ARBA" id="ARBA00022741"/>
    </source>
</evidence>
<feature type="compositionally biased region" description="Polar residues" evidence="3">
    <location>
        <begin position="752"/>
        <end position="769"/>
    </location>
</feature>
<dbReference type="PROSITE" id="PS00108">
    <property type="entry name" value="PROTEIN_KINASE_ST"/>
    <property type="match status" value="1"/>
</dbReference>
<keyword evidence="6" id="KW-1185">Reference proteome</keyword>
<evidence type="ECO:0000313" key="5">
    <source>
        <dbReference type="EMBL" id="GME85537.1"/>
    </source>
</evidence>
<dbReference type="SMART" id="SM00220">
    <property type="entry name" value="S_TKc"/>
    <property type="match status" value="1"/>
</dbReference>
<dbReference type="GO" id="GO:0004674">
    <property type="term" value="F:protein serine/threonine kinase activity"/>
    <property type="evidence" value="ECO:0007669"/>
    <property type="project" value="TreeGrafter"/>
</dbReference>
<feature type="compositionally biased region" description="Polar residues" evidence="3">
    <location>
        <begin position="554"/>
        <end position="567"/>
    </location>
</feature>
<dbReference type="GO" id="GO:0005737">
    <property type="term" value="C:cytoplasm"/>
    <property type="evidence" value="ECO:0007669"/>
    <property type="project" value="TreeGrafter"/>
</dbReference>
<dbReference type="InterPro" id="IPR011009">
    <property type="entry name" value="Kinase-like_dom_sf"/>
</dbReference>
<dbReference type="Pfam" id="PF00069">
    <property type="entry name" value="Pkinase"/>
    <property type="match status" value="1"/>
</dbReference>
<feature type="region of interest" description="Disordered" evidence="3">
    <location>
        <begin position="55"/>
        <end position="97"/>
    </location>
</feature>
<dbReference type="GO" id="GO:0005524">
    <property type="term" value="F:ATP binding"/>
    <property type="evidence" value="ECO:0007669"/>
    <property type="project" value="UniProtKB-KW"/>
</dbReference>
<feature type="domain" description="Protein kinase" evidence="4">
    <location>
        <begin position="18"/>
        <end position="333"/>
    </location>
</feature>
<dbReference type="SUPFAM" id="SSF56112">
    <property type="entry name" value="Protein kinase-like (PK-like)"/>
    <property type="match status" value="1"/>
</dbReference>
<accession>A0A9W6WE95</accession>
<feature type="compositionally biased region" description="Low complexity" evidence="3">
    <location>
        <begin position="641"/>
        <end position="659"/>
    </location>
</feature>
<feature type="compositionally biased region" description="Low complexity" evidence="3">
    <location>
        <begin position="449"/>
        <end position="463"/>
    </location>
</feature>
<evidence type="ECO:0000256" key="2">
    <source>
        <dbReference type="ARBA" id="ARBA00022840"/>
    </source>
</evidence>
<dbReference type="InterPro" id="IPR008271">
    <property type="entry name" value="Ser/Thr_kinase_AS"/>
</dbReference>
<feature type="compositionally biased region" description="Polar residues" evidence="3">
    <location>
        <begin position="1197"/>
        <end position="1217"/>
    </location>
</feature>
<feature type="region of interest" description="Disordered" evidence="3">
    <location>
        <begin position="855"/>
        <end position="874"/>
    </location>
</feature>
<dbReference type="EMBL" id="BSXN01007883">
    <property type="protein sequence ID" value="GME85537.1"/>
    <property type="molecule type" value="Genomic_DNA"/>
</dbReference>
<keyword evidence="2" id="KW-0067">ATP-binding</keyword>
<evidence type="ECO:0000256" key="3">
    <source>
        <dbReference type="SAM" id="MobiDB-lite"/>
    </source>
</evidence>
<dbReference type="InterPro" id="IPR000719">
    <property type="entry name" value="Prot_kinase_dom"/>
</dbReference>
<organism evidence="5 6">
    <name type="scientific">Candida boidinii</name>
    <name type="common">Yeast</name>
    <dbReference type="NCBI Taxonomy" id="5477"/>
    <lineage>
        <taxon>Eukaryota</taxon>
        <taxon>Fungi</taxon>
        <taxon>Dikarya</taxon>
        <taxon>Ascomycota</taxon>
        <taxon>Saccharomycotina</taxon>
        <taxon>Pichiomycetes</taxon>
        <taxon>Pichiales</taxon>
        <taxon>Pichiaceae</taxon>
        <taxon>Ogataea</taxon>
        <taxon>Ogataea/Candida clade</taxon>
    </lineage>
</organism>
<feature type="compositionally biased region" description="Low complexity" evidence="3">
    <location>
        <begin position="574"/>
        <end position="590"/>
    </location>
</feature>
<feature type="compositionally biased region" description="Low complexity" evidence="3">
    <location>
        <begin position="686"/>
        <end position="704"/>
    </location>
</feature>
<feature type="compositionally biased region" description="Basic and acidic residues" evidence="3">
    <location>
        <begin position="71"/>
        <end position="80"/>
    </location>
</feature>
<gene>
    <name evidence="5" type="ORF">Cboi02_000697700</name>
</gene>
<proteinExistence type="predicted"/>
<dbReference type="PANTHER" id="PTHR24346:SF30">
    <property type="entry name" value="MATERNAL EMBRYONIC LEUCINE ZIPPER KINASE"/>
    <property type="match status" value="1"/>
</dbReference>
<comment type="caution">
    <text evidence="5">The sequence shown here is derived from an EMBL/GenBank/DDBJ whole genome shotgun (WGS) entry which is preliminary data.</text>
</comment>
<feature type="region of interest" description="Disordered" evidence="3">
    <location>
        <begin position="730"/>
        <end position="794"/>
    </location>
</feature>
<feature type="region of interest" description="Disordered" evidence="3">
    <location>
        <begin position="1162"/>
        <end position="1217"/>
    </location>
</feature>
<dbReference type="Gene3D" id="3.30.200.20">
    <property type="entry name" value="Phosphorylase Kinase, domain 1"/>
    <property type="match status" value="1"/>
</dbReference>
<dbReference type="Proteomes" id="UP001165120">
    <property type="component" value="Unassembled WGS sequence"/>
</dbReference>
<feature type="compositionally biased region" description="Acidic residues" evidence="3">
    <location>
        <begin position="81"/>
        <end position="94"/>
    </location>
</feature>
<feature type="region of interest" description="Disordered" evidence="3">
    <location>
        <begin position="525"/>
        <end position="592"/>
    </location>
</feature>
<feature type="region of interest" description="Disordered" evidence="3">
    <location>
        <begin position="447"/>
        <end position="475"/>
    </location>
</feature>
<protein>
    <submittedName>
        <fullName evidence="5">Unnamed protein product</fullName>
    </submittedName>
</protein>
<evidence type="ECO:0000313" key="6">
    <source>
        <dbReference type="Proteomes" id="UP001165120"/>
    </source>
</evidence>
<reference evidence="5" key="1">
    <citation type="submission" date="2023-04" db="EMBL/GenBank/DDBJ databases">
        <title>Candida boidinii NBRC 10035.</title>
        <authorList>
            <person name="Ichikawa N."/>
            <person name="Sato H."/>
            <person name="Tonouchi N."/>
        </authorList>
    </citation>
    <scope>NUCLEOTIDE SEQUENCE</scope>
    <source>
        <strain evidence="5">NBRC 10035</strain>
    </source>
</reference>
<sequence length="1287" mass="145259">MSVEYSKYNKGELLHDKYLKIHDISEGSFGIVSLAKDVTNSNKLVAVKYITQLPNDQSDSEQEEENEDEDATKYNKRHEDTDDDIAEDNGDDTEVPQSRLKMKNAKKFISRSVILKEAEQEIRVLQRIGQHPYITELYDSFDEFIVMEYCSRGDLYDAIRTNMVPVSTKDVIDSFLQLITAVEYAHSIGIYHRDIKPENILIDDDWSLKLTDWGLATDQKFCTDFDVGSERYMAPELLSHEDIDVYDAEKVDIWSLGICLLNVVFGKNPFTSASEKDKLFMYFASNREALFDIFPSMSYDLFTALRFSLTIDPDNRNLQMMKETLMKIEHLTIDYEFNEIDERGTISDPENNYAIAEDDEDDMDDELYEGERSDELSDESVGNIENIAPFSSENGKLDKTKNATFHGDGDTVANVSTTTVTDDKFESDFNETEGKSPDVVPTITTDRISNNVNSSDSESNTNDVKNRLTVPPESPKRFNRYSFNKNKNHVKMNKYKNNSHNGGNGYLINSHNNNTINNNSNAMYNNSHNNNNNYRRGGSRKRNIVRKPLAIPTYRNNKYNFNMNINTNKRRGSHSGNNSNSNHGNGYSSYDNAKNYRRLDNFTPKSVFNQYMDKAAQKLNHHDGSNNNNSHMPLHRTYRTNDSIFNNSNSLSSSMNNSNMHPRQGWRRNYNHRNSTSTNFGKVKVNSRQQQQSKFSSSYKNNNSDQLNTHNNFPGFASDNHSHNQYNSFGNKGNSHGHYISHGKSINHKDSSTGYVSKNSFKTPGSLGTSGKYIPPNLRSPAQPHIKSPLSRPINKPIGFEDTFELELDNELDVNDGVFMLEDDFESHNANKNNKIQISHVRSNTHDRTERNSLSIHNEQNGNTENTNNTVNGNNIVKSKPKISNFLRYTEIQKENLAKPPTIASIAATLPTTHTTLATTSGFSPLLAPSITLSTSNINATSTTSLKSLLNSSATAFGNSTQNKPVSNLTSNFKGTLDSSSSSGTVFTNVTSNTYNTVDSSQQNTDADYKKPVYVPPHHRRNSHSSTMAPSTTRILGVLKRQEKNFNKFETTNHADIDSIHIANSLDVSIGKHNKDKISQVETEQHNSNNPNITNDSDLNLKISDNTNDITQRASKTFLLGPDDSNLSVSVPIEKTNWFDYDPFDENSFEFEDDWYNSEEFSIEQDTSDKSNFTSRTDTKDFKSRSSSRHFSIKGINGTTVSRTPTNNFSGRHINNNGIKTSGNVTISVNNNPDSKFVNERISVLDVNETSEDNETGAGNDDNIIKNQQSITNLDLNKNFKKSLNVA</sequence>
<dbReference type="PROSITE" id="PS50011">
    <property type="entry name" value="PROTEIN_KINASE_DOM"/>
    <property type="match status" value="1"/>
</dbReference>
<dbReference type="PANTHER" id="PTHR24346">
    <property type="entry name" value="MAP/MICROTUBULE AFFINITY-REGULATING KINASE"/>
    <property type="match status" value="1"/>
</dbReference>
<dbReference type="Gene3D" id="1.10.510.10">
    <property type="entry name" value="Transferase(Phosphotransferase) domain 1"/>
    <property type="match status" value="1"/>
</dbReference>
<feature type="compositionally biased region" description="Acidic residues" evidence="3">
    <location>
        <begin position="58"/>
        <end position="70"/>
    </location>
</feature>
<keyword evidence="1" id="KW-0547">Nucleotide-binding</keyword>
<name>A0A9W6WE95_CANBO</name>
<evidence type="ECO:0000259" key="4">
    <source>
        <dbReference type="PROSITE" id="PS50011"/>
    </source>
</evidence>